<keyword evidence="2" id="KW-0812">Transmembrane</keyword>
<accession>A0ABN3BAQ4</accession>
<dbReference type="Proteomes" id="UP001501391">
    <property type="component" value="Unassembled WGS sequence"/>
</dbReference>
<organism evidence="3 4">
    <name type="scientific">Streptomyces bangladeshensis</name>
    <dbReference type="NCBI Taxonomy" id="295352"/>
    <lineage>
        <taxon>Bacteria</taxon>
        <taxon>Bacillati</taxon>
        <taxon>Actinomycetota</taxon>
        <taxon>Actinomycetes</taxon>
        <taxon>Kitasatosporales</taxon>
        <taxon>Streptomycetaceae</taxon>
        <taxon>Streptomyces</taxon>
    </lineage>
</organism>
<name>A0ABN3BAQ4_9ACTN</name>
<keyword evidence="4" id="KW-1185">Reference proteome</keyword>
<evidence type="ECO:0000313" key="3">
    <source>
        <dbReference type="EMBL" id="GAA2191150.1"/>
    </source>
</evidence>
<comment type="caution">
    <text evidence="3">The sequence shown here is derived from an EMBL/GenBank/DDBJ whole genome shotgun (WGS) entry which is preliminary data.</text>
</comment>
<dbReference type="EMBL" id="BAAAOQ010000001">
    <property type="protein sequence ID" value="GAA2191150.1"/>
    <property type="molecule type" value="Genomic_DNA"/>
</dbReference>
<sequence length="136" mass="14407">MTGHGRQSRDPPLRGGSSSSNYRPHRVMTYRGGSPDCPLGTTHPHMEKYVSLHANANDPSREPVININVGGDARFSLTASIAQADHGSTSQAAALEDPKTPVEAPFWHRTAVIWSALAALAAIAGVVVTWLVKSAA</sequence>
<gene>
    <name evidence="3" type="ORF">GCM10009787_03180</name>
</gene>
<keyword evidence="2" id="KW-1133">Transmembrane helix</keyword>
<keyword evidence="2" id="KW-0472">Membrane</keyword>
<evidence type="ECO:0000256" key="1">
    <source>
        <dbReference type="SAM" id="MobiDB-lite"/>
    </source>
</evidence>
<feature type="region of interest" description="Disordered" evidence="1">
    <location>
        <begin position="1"/>
        <end position="42"/>
    </location>
</feature>
<evidence type="ECO:0000256" key="2">
    <source>
        <dbReference type="SAM" id="Phobius"/>
    </source>
</evidence>
<proteinExistence type="predicted"/>
<reference evidence="3 4" key="1">
    <citation type="journal article" date="2019" name="Int. J. Syst. Evol. Microbiol.">
        <title>The Global Catalogue of Microorganisms (GCM) 10K type strain sequencing project: providing services to taxonomists for standard genome sequencing and annotation.</title>
        <authorList>
            <consortium name="The Broad Institute Genomics Platform"/>
            <consortium name="The Broad Institute Genome Sequencing Center for Infectious Disease"/>
            <person name="Wu L."/>
            <person name="Ma J."/>
        </authorList>
    </citation>
    <scope>NUCLEOTIDE SEQUENCE [LARGE SCALE GENOMIC DNA]</scope>
    <source>
        <strain evidence="3 4">JCM 14924</strain>
    </source>
</reference>
<evidence type="ECO:0000313" key="4">
    <source>
        <dbReference type="Proteomes" id="UP001501391"/>
    </source>
</evidence>
<feature type="transmembrane region" description="Helical" evidence="2">
    <location>
        <begin position="111"/>
        <end position="132"/>
    </location>
</feature>
<protein>
    <submittedName>
        <fullName evidence="3">Uncharacterized protein</fullName>
    </submittedName>
</protein>